<keyword evidence="2" id="KW-1185">Reference proteome</keyword>
<proteinExistence type="predicted"/>
<evidence type="ECO:0000313" key="2">
    <source>
        <dbReference type="Proteomes" id="UP001524570"/>
    </source>
</evidence>
<comment type="caution">
    <text evidence="1">The sequence shown here is derived from an EMBL/GenBank/DDBJ whole genome shotgun (WGS) entry which is preliminary data.</text>
</comment>
<gene>
    <name evidence="1" type="ORF">NP589_18940</name>
</gene>
<dbReference type="EMBL" id="JANIBL010000075">
    <property type="protein sequence ID" value="MCQ8119506.1"/>
    <property type="molecule type" value="Genomic_DNA"/>
</dbReference>
<dbReference type="Proteomes" id="UP001524570">
    <property type="component" value="Unassembled WGS sequence"/>
</dbReference>
<accession>A0ABT1TYQ4</accession>
<name>A0ABT1TYQ4_9GAMM</name>
<organism evidence="1 2">
    <name type="scientific">Methylomonas rosea</name>
    <dbReference type="NCBI Taxonomy" id="2952227"/>
    <lineage>
        <taxon>Bacteria</taxon>
        <taxon>Pseudomonadati</taxon>
        <taxon>Pseudomonadota</taxon>
        <taxon>Gammaproteobacteria</taxon>
        <taxon>Methylococcales</taxon>
        <taxon>Methylococcaceae</taxon>
        <taxon>Methylomonas</taxon>
    </lineage>
</organism>
<protein>
    <submittedName>
        <fullName evidence="1">Uncharacterized protein</fullName>
    </submittedName>
</protein>
<reference evidence="1 2" key="1">
    <citation type="submission" date="2022-07" db="EMBL/GenBank/DDBJ databases">
        <title>Methylomonas rivi sp. nov., Methylomonas rosea sp. nov., Methylomonas aureus sp. nov. and Methylomonas subterranea sp. nov., four novel methanotrophs isolated from a freshwater creek and the deep terrestrial subsurface.</title>
        <authorList>
            <person name="Abin C."/>
            <person name="Sankaranarayanan K."/>
            <person name="Garner C."/>
            <person name="Sindelar R."/>
            <person name="Kotary K."/>
            <person name="Garner R."/>
            <person name="Barclay S."/>
            <person name="Lawson P."/>
            <person name="Krumholz L."/>
        </authorList>
    </citation>
    <scope>NUCLEOTIDE SEQUENCE [LARGE SCALE GENOMIC DNA]</scope>
    <source>
        <strain evidence="1 2">WSC-7</strain>
    </source>
</reference>
<evidence type="ECO:0000313" key="1">
    <source>
        <dbReference type="EMBL" id="MCQ8119506.1"/>
    </source>
</evidence>
<sequence>MTASSISEHVEAKRMFGKAVCQRIAENIARLGFSVQTQLSLPDFDAAEFSLVTDPFTQTQDLVGYWYSASKQRIGQIKFHGDGSFYAEYDVVQPHPTKKQWFVEAINAWGQQDNIKTEAKLLDIPQ</sequence>
<dbReference type="RefSeq" id="WP_256608360.1">
    <property type="nucleotide sequence ID" value="NZ_JANIBL010000075.1"/>
</dbReference>